<keyword evidence="1" id="KW-0732">Signal</keyword>
<dbReference type="RefSeq" id="WP_143010069.1">
    <property type="nucleotide sequence ID" value="NZ_FNCQ01000002.1"/>
</dbReference>
<dbReference type="STRING" id="645274.SAMN04487901_10251"/>
<protein>
    <submittedName>
        <fullName evidence="2">Uncharacterized protein</fullName>
    </submittedName>
</protein>
<keyword evidence="3" id="KW-1185">Reference proteome</keyword>
<accession>A0A1G7SZ02</accession>
<evidence type="ECO:0000313" key="3">
    <source>
        <dbReference type="Proteomes" id="UP000198779"/>
    </source>
</evidence>
<feature type="chain" id="PRO_5011752761" evidence="1">
    <location>
        <begin position="23"/>
        <end position="426"/>
    </location>
</feature>
<dbReference type="AlphaFoldDB" id="A0A1G7SZ02"/>
<reference evidence="3" key="1">
    <citation type="submission" date="2016-10" db="EMBL/GenBank/DDBJ databases">
        <authorList>
            <person name="Varghese N."/>
            <person name="Submissions S."/>
        </authorList>
    </citation>
    <scope>NUCLEOTIDE SEQUENCE [LARGE SCALE GENOMIC DNA]</scope>
    <source>
        <strain evidence="3">BP1-148</strain>
    </source>
</reference>
<evidence type="ECO:0000256" key="1">
    <source>
        <dbReference type="SAM" id="SignalP"/>
    </source>
</evidence>
<name>A0A1G7SZ02_9BACT</name>
<gene>
    <name evidence="2" type="ORF">SAMN04487901_10251</name>
</gene>
<dbReference type="Proteomes" id="UP000198779">
    <property type="component" value="Unassembled WGS sequence"/>
</dbReference>
<proteinExistence type="predicted"/>
<sequence length="426" mass="45530">MRKNKLLLLLALLMTAATGAWAQTETLLTTITFTGDESYDETTTGVVTVTPINMGWYSEDFGWCWYQSGSLTVEAKEGYTITRCVFKQNDKTPATITSSPFKITFDDDGKCEQSYDMDGVTSIEVYGYASSAPAGYTVSLKDGVKDADKWTVKVGEGQAQALPIGGLKGDGKETVTLQYTGRLKVKGVTATSDAAPAAKPAATVTTAPTGAAIVGVGKSTELVSDGATDSGTLMYAVTTTNTKPASTVGFSDKVPTAQTITASGKVYVWYYVKGDDTHSDSEIAATAIEVPVADIVWDATNVFNSAHQFDDLSPWHTDPLNYEGITISFSGDDSMFVPYGGMGESMLLCYGEEGESFTFTAPSGKKFCKIEINDNSDVVFDEYGDWTSDEINHKIVWSGTAANAVTLGTVYTVANNLNSIGFYLSE</sequence>
<evidence type="ECO:0000313" key="2">
    <source>
        <dbReference type="EMBL" id="SDG28004.1"/>
    </source>
</evidence>
<dbReference type="EMBL" id="FNCQ01000002">
    <property type="protein sequence ID" value="SDG28004.1"/>
    <property type="molecule type" value="Genomic_DNA"/>
</dbReference>
<organism evidence="2 3">
    <name type="scientific">Prevotella communis</name>
    <dbReference type="NCBI Taxonomy" id="2913614"/>
    <lineage>
        <taxon>Bacteria</taxon>
        <taxon>Pseudomonadati</taxon>
        <taxon>Bacteroidota</taxon>
        <taxon>Bacteroidia</taxon>
        <taxon>Bacteroidales</taxon>
        <taxon>Prevotellaceae</taxon>
        <taxon>Prevotella</taxon>
    </lineage>
</organism>
<feature type="signal peptide" evidence="1">
    <location>
        <begin position="1"/>
        <end position="22"/>
    </location>
</feature>